<dbReference type="PANTHER" id="PTHR13789">
    <property type="entry name" value="MONOOXYGENASE"/>
    <property type="match status" value="1"/>
</dbReference>
<keyword evidence="2" id="KW-0285">Flavoprotein</keyword>
<comment type="similarity">
    <text evidence="1">Belongs to the paxM FAD-dependent monooxygenase family.</text>
</comment>
<dbReference type="InterPro" id="IPR050493">
    <property type="entry name" value="FAD-dep_Monooxygenase_BioMet"/>
</dbReference>
<feature type="domain" description="FAD-binding" evidence="6">
    <location>
        <begin position="9"/>
        <end position="337"/>
    </location>
</feature>
<dbReference type="PRINTS" id="PR00420">
    <property type="entry name" value="RNGMNOXGNASE"/>
</dbReference>
<protein>
    <submittedName>
        <fullName evidence="7">3-hydroxybenzoate 6-hydroxylase</fullName>
    </submittedName>
</protein>
<evidence type="ECO:0000259" key="6">
    <source>
        <dbReference type="Pfam" id="PF01494"/>
    </source>
</evidence>
<evidence type="ECO:0000256" key="5">
    <source>
        <dbReference type="ARBA" id="ARBA00023033"/>
    </source>
</evidence>
<proteinExistence type="inferred from homology"/>
<keyword evidence="5" id="KW-0503">Monooxygenase</keyword>
<dbReference type="AlphaFoldDB" id="A0AAV9GB43"/>
<keyword evidence="3" id="KW-0274">FAD</keyword>
<name>A0AAV9GB43_9PEZI</name>
<evidence type="ECO:0000256" key="3">
    <source>
        <dbReference type="ARBA" id="ARBA00022827"/>
    </source>
</evidence>
<organism evidence="7 8">
    <name type="scientific">Podospora aff. communis PSN243</name>
    <dbReference type="NCBI Taxonomy" id="3040156"/>
    <lineage>
        <taxon>Eukaryota</taxon>
        <taxon>Fungi</taxon>
        <taxon>Dikarya</taxon>
        <taxon>Ascomycota</taxon>
        <taxon>Pezizomycotina</taxon>
        <taxon>Sordariomycetes</taxon>
        <taxon>Sordariomycetidae</taxon>
        <taxon>Sordariales</taxon>
        <taxon>Podosporaceae</taxon>
        <taxon>Podospora</taxon>
    </lineage>
</organism>
<reference evidence="7" key="1">
    <citation type="journal article" date="2023" name="Mol. Phylogenet. Evol.">
        <title>Genome-scale phylogeny and comparative genomics of the fungal order Sordariales.</title>
        <authorList>
            <person name="Hensen N."/>
            <person name="Bonometti L."/>
            <person name="Westerberg I."/>
            <person name="Brannstrom I.O."/>
            <person name="Guillou S."/>
            <person name="Cros-Aarteil S."/>
            <person name="Calhoun S."/>
            <person name="Haridas S."/>
            <person name="Kuo A."/>
            <person name="Mondo S."/>
            <person name="Pangilinan J."/>
            <person name="Riley R."/>
            <person name="LaButti K."/>
            <person name="Andreopoulos B."/>
            <person name="Lipzen A."/>
            <person name="Chen C."/>
            <person name="Yan M."/>
            <person name="Daum C."/>
            <person name="Ng V."/>
            <person name="Clum A."/>
            <person name="Steindorff A."/>
            <person name="Ohm R.A."/>
            <person name="Martin F."/>
            <person name="Silar P."/>
            <person name="Natvig D.O."/>
            <person name="Lalanne C."/>
            <person name="Gautier V."/>
            <person name="Ament-Velasquez S.L."/>
            <person name="Kruys A."/>
            <person name="Hutchinson M.I."/>
            <person name="Powell A.J."/>
            <person name="Barry K."/>
            <person name="Miller A.N."/>
            <person name="Grigoriev I.V."/>
            <person name="Debuchy R."/>
            <person name="Gladieux P."/>
            <person name="Hiltunen Thoren M."/>
            <person name="Johannesson H."/>
        </authorList>
    </citation>
    <scope>NUCLEOTIDE SEQUENCE</scope>
    <source>
        <strain evidence="7">PSN243</strain>
    </source>
</reference>
<evidence type="ECO:0000313" key="8">
    <source>
        <dbReference type="Proteomes" id="UP001321760"/>
    </source>
</evidence>
<dbReference type="SUPFAM" id="SSF51905">
    <property type="entry name" value="FAD/NAD(P)-binding domain"/>
    <property type="match status" value="1"/>
</dbReference>
<gene>
    <name evidence="7" type="ORF">QBC34DRAFT_358363</name>
</gene>
<dbReference type="Pfam" id="PF01494">
    <property type="entry name" value="FAD_binding_3"/>
    <property type="match status" value="1"/>
</dbReference>
<evidence type="ECO:0000256" key="2">
    <source>
        <dbReference type="ARBA" id="ARBA00022630"/>
    </source>
</evidence>
<dbReference type="GO" id="GO:0071949">
    <property type="term" value="F:FAD binding"/>
    <property type="evidence" value="ECO:0007669"/>
    <property type="project" value="InterPro"/>
</dbReference>
<evidence type="ECO:0000256" key="4">
    <source>
        <dbReference type="ARBA" id="ARBA00023002"/>
    </source>
</evidence>
<dbReference type="PANTHER" id="PTHR13789:SF215">
    <property type="entry name" value="FAD-BINDING DOMAIN-CONTAINING PROTEIN-RELATED"/>
    <property type="match status" value="1"/>
</dbReference>
<dbReference type="GO" id="GO:0004497">
    <property type="term" value="F:monooxygenase activity"/>
    <property type="evidence" value="ECO:0007669"/>
    <property type="project" value="UniProtKB-KW"/>
</dbReference>
<evidence type="ECO:0000256" key="1">
    <source>
        <dbReference type="ARBA" id="ARBA00007992"/>
    </source>
</evidence>
<dbReference type="InterPro" id="IPR036188">
    <property type="entry name" value="FAD/NAD-bd_sf"/>
</dbReference>
<evidence type="ECO:0000313" key="7">
    <source>
        <dbReference type="EMBL" id="KAK4445338.1"/>
    </source>
</evidence>
<keyword evidence="8" id="KW-1185">Reference proteome</keyword>
<dbReference type="SUPFAM" id="SSF54373">
    <property type="entry name" value="FAD-linked reductases, C-terminal domain"/>
    <property type="match status" value="1"/>
</dbReference>
<comment type="caution">
    <text evidence="7">The sequence shown here is derived from an EMBL/GenBank/DDBJ whole genome shotgun (WGS) entry which is preliminary data.</text>
</comment>
<accession>A0AAV9GB43</accession>
<sequence>MGSSQQPTAIIIGAGISGLSASIALRRAGFHVTIYEKSLFNNEIGAAISVPPNATRVLDRWGFDVHAHGAVPNEASRFATADDLKVLMYETYEDIGEVMGARSWSFHRVDLHRGLRELAVGEEGVGTPVRIELGREAVGVDCEKGEVRLKDGEVVTGDLVVIADGAHSKLIEDFTGNPSEVARTGRSIYRWLVSMEDVLADPDLAAQYTDRPPGFQSWTDPSNSILWVSYTCRSGKVLNNAVVHPTQPNQSDTNPWHSEAPKSAVLAMLHNFHPSLQKIIHLATEDGIKVHHLFKRPALTSFVHGRALVVGDAAHVMMPTHAAGGAIAIETAATLETLFSGVNPKSDSTAFRKRLELFDRLRIPRCNTTMLASNAGPGWLSVPGVEDEVRRFYGSGPLPPVGSIPWGAAFREFLFHHDAYRAAEEALVEAEGEV</sequence>
<keyword evidence="4" id="KW-0560">Oxidoreductase</keyword>
<dbReference type="EMBL" id="MU865966">
    <property type="protein sequence ID" value="KAK4445338.1"/>
    <property type="molecule type" value="Genomic_DNA"/>
</dbReference>
<reference evidence="7" key="2">
    <citation type="submission" date="2023-05" db="EMBL/GenBank/DDBJ databases">
        <authorList>
            <consortium name="Lawrence Berkeley National Laboratory"/>
            <person name="Steindorff A."/>
            <person name="Hensen N."/>
            <person name="Bonometti L."/>
            <person name="Westerberg I."/>
            <person name="Brannstrom I.O."/>
            <person name="Guillou S."/>
            <person name="Cros-Aarteil S."/>
            <person name="Calhoun S."/>
            <person name="Haridas S."/>
            <person name="Kuo A."/>
            <person name="Mondo S."/>
            <person name="Pangilinan J."/>
            <person name="Riley R."/>
            <person name="Labutti K."/>
            <person name="Andreopoulos B."/>
            <person name="Lipzen A."/>
            <person name="Chen C."/>
            <person name="Yanf M."/>
            <person name="Daum C."/>
            <person name="Ng V."/>
            <person name="Clum A."/>
            <person name="Ohm R."/>
            <person name="Martin F."/>
            <person name="Silar P."/>
            <person name="Natvig D."/>
            <person name="Lalanne C."/>
            <person name="Gautier V."/>
            <person name="Ament-Velasquez S.L."/>
            <person name="Kruys A."/>
            <person name="Hutchinson M.I."/>
            <person name="Powell A.J."/>
            <person name="Barry K."/>
            <person name="Miller A.N."/>
            <person name="Grigoriev I.V."/>
            <person name="Debuchy R."/>
            <person name="Gladieux P."/>
            <person name="Thoren M.H."/>
            <person name="Johannesson H."/>
        </authorList>
    </citation>
    <scope>NUCLEOTIDE SEQUENCE</scope>
    <source>
        <strain evidence="7">PSN243</strain>
    </source>
</reference>
<dbReference type="Gene3D" id="3.50.50.60">
    <property type="entry name" value="FAD/NAD(P)-binding domain"/>
    <property type="match status" value="1"/>
</dbReference>
<dbReference type="Proteomes" id="UP001321760">
    <property type="component" value="Unassembled WGS sequence"/>
</dbReference>
<dbReference type="InterPro" id="IPR002938">
    <property type="entry name" value="FAD-bd"/>
</dbReference>